<evidence type="ECO:0000313" key="2">
    <source>
        <dbReference type="Proteomes" id="UP000658202"/>
    </source>
</evidence>
<organism evidence="1 2">
    <name type="scientific">Epilithonimonas arachidiradicis</name>
    <dbReference type="NCBI Taxonomy" id="1617282"/>
    <lineage>
        <taxon>Bacteria</taxon>
        <taxon>Pseudomonadati</taxon>
        <taxon>Bacteroidota</taxon>
        <taxon>Flavobacteriia</taxon>
        <taxon>Flavobacteriales</taxon>
        <taxon>Weeksellaceae</taxon>
        <taxon>Chryseobacterium group</taxon>
        <taxon>Epilithonimonas</taxon>
    </lineage>
</organism>
<evidence type="ECO:0000313" key="1">
    <source>
        <dbReference type="EMBL" id="GGG67336.1"/>
    </source>
</evidence>
<name>A0ABQ1X9Y8_9FLAO</name>
<dbReference type="RefSeq" id="WP_120214833.1">
    <property type="nucleotide sequence ID" value="NZ_BMCW01000011.1"/>
</dbReference>
<gene>
    <name evidence="1" type="ORF">GCM10007332_32730</name>
</gene>
<keyword evidence="2" id="KW-1185">Reference proteome</keyword>
<sequence length="321" mass="37937">MINSFKILVLIFMPILFLTQDKDVITSDINSYCDDLRSIKTKYYDLITSNKYIIYDKNKDGKKSYYSKTKYDSLLRTGISDSIVLDKSLLKLFTSKDEYYVLETSSDSKFYKYLNGKLQSIEVLESYPEYEMYDKKDFVNKVNYQACNNNLKKCTDKYKYIKYSNVSSNNEFGDILYSLSIDSNDVAKEQFYDKDFPIHEKNIYKIFLKNFNEQGILLMKDKPYNRDGKIDRNFGNDDLKFVKEVFKQLISEREKTESGFYSKDDHSYLVARAATSISKQYDDKNIAYYRMIMNTGGSRWEFRINPIKGNIENVEYYSVSE</sequence>
<dbReference type="Proteomes" id="UP000658202">
    <property type="component" value="Unassembled WGS sequence"/>
</dbReference>
<proteinExistence type="predicted"/>
<comment type="caution">
    <text evidence="1">The sequence shown here is derived from an EMBL/GenBank/DDBJ whole genome shotgun (WGS) entry which is preliminary data.</text>
</comment>
<protein>
    <submittedName>
        <fullName evidence="1">Uncharacterized protein</fullName>
    </submittedName>
</protein>
<dbReference type="EMBL" id="BMCW01000011">
    <property type="protein sequence ID" value="GGG67336.1"/>
    <property type="molecule type" value="Genomic_DNA"/>
</dbReference>
<reference evidence="2" key="1">
    <citation type="journal article" date="2019" name="Int. J. Syst. Evol. Microbiol.">
        <title>The Global Catalogue of Microorganisms (GCM) 10K type strain sequencing project: providing services to taxonomists for standard genome sequencing and annotation.</title>
        <authorList>
            <consortium name="The Broad Institute Genomics Platform"/>
            <consortium name="The Broad Institute Genome Sequencing Center for Infectious Disease"/>
            <person name="Wu L."/>
            <person name="Ma J."/>
        </authorList>
    </citation>
    <scope>NUCLEOTIDE SEQUENCE [LARGE SCALE GENOMIC DNA]</scope>
    <source>
        <strain evidence="2">CCM 8490</strain>
    </source>
</reference>
<accession>A0ABQ1X9Y8</accession>